<feature type="binding site" evidence="1">
    <location>
        <position position="131"/>
    </location>
    <ligand>
        <name>substrate</name>
    </ligand>
</feature>
<evidence type="ECO:0000256" key="1">
    <source>
        <dbReference type="PIRSR" id="PIRSR605493-1"/>
    </source>
</evidence>
<protein>
    <submittedName>
        <fullName evidence="2">RraA family protein</fullName>
    </submittedName>
</protein>
<dbReference type="PANTHER" id="PTHR33254">
    <property type="entry name" value="4-HYDROXY-4-METHYL-2-OXOGLUTARATE ALDOLASE 3-RELATED"/>
    <property type="match status" value="1"/>
</dbReference>
<dbReference type="Pfam" id="PF03737">
    <property type="entry name" value="RraA-like"/>
    <property type="match status" value="1"/>
</dbReference>
<evidence type="ECO:0000313" key="3">
    <source>
        <dbReference type="Proteomes" id="UP001165679"/>
    </source>
</evidence>
<dbReference type="PANTHER" id="PTHR33254:SF16">
    <property type="entry name" value="BLR3842 PROTEIN"/>
    <property type="match status" value="1"/>
</dbReference>
<comment type="caution">
    <text evidence="2">The sequence shown here is derived from an EMBL/GenBank/DDBJ whole genome shotgun (WGS) entry which is preliminary data.</text>
</comment>
<dbReference type="EMBL" id="JAPDNT010000001">
    <property type="protein sequence ID" value="MCW3473236.1"/>
    <property type="molecule type" value="Genomic_DNA"/>
</dbReference>
<dbReference type="SUPFAM" id="SSF89562">
    <property type="entry name" value="RraA-like"/>
    <property type="match status" value="1"/>
</dbReference>
<dbReference type="Gene3D" id="3.50.30.40">
    <property type="entry name" value="Ribonuclease E inhibitor RraA/RraA-like"/>
    <property type="match status" value="1"/>
</dbReference>
<gene>
    <name evidence="2" type="ORF">OL599_01465</name>
</gene>
<dbReference type="RefSeq" id="WP_264711817.1">
    <property type="nucleotide sequence ID" value="NZ_JAPDNT010000001.1"/>
</dbReference>
<reference evidence="2" key="1">
    <citation type="submission" date="2022-09" db="EMBL/GenBank/DDBJ databases">
        <title>Rhodovastum sp. nov. RN2-1 isolated from soil in Seongnam, South Korea.</title>
        <authorList>
            <person name="Le N.T."/>
        </authorList>
    </citation>
    <scope>NUCLEOTIDE SEQUENCE</scope>
    <source>
        <strain evidence="2">RN2-1</strain>
    </source>
</reference>
<keyword evidence="1" id="KW-0479">Metal-binding</keyword>
<sequence length="231" mass="24685">MIKLPQEHAQGRTTLADLQDIRSKLFASLVSDVLDSLGYMNQALPPAIRPLDESSVMVGRARTALFMDVYEVEPDENPYDLEIRLIDSLQPDQIPVFSCGRTGRIAPWGELLSTAAKVRGAAGALMDGMVRDIKAIRTMGFPVFHGGIGPLDSKGRGKIMAVDVPVECAGVRIAPGDLIVADADGVVVVPQQVEAQALAAAYEKLKGERKTLADLQAGISLGAVYAKYGIL</sequence>
<accession>A0AA42CE98</accession>
<dbReference type="InterPro" id="IPR036704">
    <property type="entry name" value="RraA/RraA-like_sf"/>
</dbReference>
<dbReference type="Proteomes" id="UP001165679">
    <property type="component" value="Unassembled WGS sequence"/>
</dbReference>
<keyword evidence="1" id="KW-0460">Magnesium</keyword>
<feature type="binding site" evidence="1">
    <location>
        <begin position="109"/>
        <end position="112"/>
    </location>
    <ligand>
        <name>substrate</name>
    </ligand>
</feature>
<dbReference type="AlphaFoldDB" id="A0AA42CE98"/>
<evidence type="ECO:0000313" key="2">
    <source>
        <dbReference type="EMBL" id="MCW3473236.1"/>
    </source>
</evidence>
<dbReference type="GO" id="GO:0046872">
    <property type="term" value="F:metal ion binding"/>
    <property type="evidence" value="ECO:0007669"/>
    <property type="project" value="UniProtKB-KW"/>
</dbReference>
<feature type="binding site" evidence="1">
    <location>
        <position position="132"/>
    </location>
    <ligand>
        <name>Mg(2+)</name>
        <dbReference type="ChEBI" id="CHEBI:18420"/>
    </ligand>
</feature>
<keyword evidence="3" id="KW-1185">Reference proteome</keyword>
<dbReference type="InterPro" id="IPR005493">
    <property type="entry name" value="RraA/RraA-like"/>
</dbReference>
<name>A0AA42CE98_9PROT</name>
<proteinExistence type="predicted"/>
<organism evidence="2 3">
    <name type="scientific">Limobrevibacterium gyesilva</name>
    <dbReference type="NCBI Taxonomy" id="2991712"/>
    <lineage>
        <taxon>Bacteria</taxon>
        <taxon>Pseudomonadati</taxon>
        <taxon>Pseudomonadota</taxon>
        <taxon>Alphaproteobacteria</taxon>
        <taxon>Acetobacterales</taxon>
        <taxon>Acetobacteraceae</taxon>
        <taxon>Limobrevibacterium</taxon>
    </lineage>
</organism>
<dbReference type="CDD" id="cd16841">
    <property type="entry name" value="RraA_family"/>
    <property type="match status" value="1"/>
</dbReference>
<comment type="cofactor">
    <cofactor evidence="1">
        <name>Mg(2+)</name>
        <dbReference type="ChEBI" id="CHEBI:18420"/>
    </cofactor>
</comment>
<reference evidence="2" key="2">
    <citation type="submission" date="2022-10" db="EMBL/GenBank/DDBJ databases">
        <authorList>
            <person name="Trinh H.N."/>
        </authorList>
    </citation>
    <scope>NUCLEOTIDE SEQUENCE</scope>
    <source>
        <strain evidence="2">RN2-1</strain>
    </source>
</reference>